<dbReference type="InterPro" id="IPR053392">
    <property type="entry name" value="Transposase_IS30-like"/>
</dbReference>
<protein>
    <submittedName>
        <fullName evidence="1">IS30 family transposase</fullName>
    </submittedName>
</protein>
<dbReference type="GO" id="GO:0004803">
    <property type="term" value="F:transposase activity"/>
    <property type="evidence" value="ECO:0007669"/>
    <property type="project" value="TreeGrafter"/>
</dbReference>
<dbReference type="GO" id="GO:0005829">
    <property type="term" value="C:cytosol"/>
    <property type="evidence" value="ECO:0007669"/>
    <property type="project" value="TreeGrafter"/>
</dbReference>
<evidence type="ECO:0000313" key="2">
    <source>
        <dbReference type="Proteomes" id="UP001218638"/>
    </source>
</evidence>
<dbReference type="Proteomes" id="UP001218638">
    <property type="component" value="Chromosome"/>
</dbReference>
<organism evidence="1 2">
    <name type="scientific">Synoicihabitans lomoniglobus</name>
    <dbReference type="NCBI Taxonomy" id="2909285"/>
    <lineage>
        <taxon>Bacteria</taxon>
        <taxon>Pseudomonadati</taxon>
        <taxon>Verrucomicrobiota</taxon>
        <taxon>Opitutia</taxon>
        <taxon>Opitutales</taxon>
        <taxon>Opitutaceae</taxon>
        <taxon>Synoicihabitans</taxon>
    </lineage>
</organism>
<dbReference type="AlphaFoldDB" id="A0AAE9ZZP2"/>
<dbReference type="InterPro" id="IPR012337">
    <property type="entry name" value="RNaseH-like_sf"/>
</dbReference>
<dbReference type="GO" id="GO:0003676">
    <property type="term" value="F:nucleic acid binding"/>
    <property type="evidence" value="ECO:0007669"/>
    <property type="project" value="InterPro"/>
</dbReference>
<proteinExistence type="predicted"/>
<dbReference type="Gene3D" id="3.30.420.10">
    <property type="entry name" value="Ribonuclease H-like superfamily/Ribonuclease H"/>
    <property type="match status" value="1"/>
</dbReference>
<dbReference type="KEGG" id="slom:PXH66_18880"/>
<dbReference type="PANTHER" id="PTHR10948:SF23">
    <property type="entry name" value="TRANSPOSASE INSI FOR INSERTION SEQUENCE ELEMENT IS30A-RELATED"/>
    <property type="match status" value="1"/>
</dbReference>
<dbReference type="RefSeq" id="WP_330928994.1">
    <property type="nucleotide sequence ID" value="NZ_CP119075.1"/>
</dbReference>
<dbReference type="InterPro" id="IPR051917">
    <property type="entry name" value="Transposase-Integrase"/>
</dbReference>
<dbReference type="PANTHER" id="PTHR10948">
    <property type="entry name" value="TRANSPOSASE"/>
    <property type="match status" value="1"/>
</dbReference>
<reference evidence="1" key="1">
    <citation type="submission" date="2023-03" db="EMBL/GenBank/DDBJ databases">
        <title>Lomoglobus Profundus gen. nov., sp. nov., a novel member of the phylum Verrucomicrobia, isolated from deep-marine sediment of South China Sea.</title>
        <authorList>
            <person name="Ahmad T."/>
            <person name="Ishaq S.E."/>
            <person name="Wang F."/>
        </authorList>
    </citation>
    <scope>NUCLEOTIDE SEQUENCE</scope>
    <source>
        <strain evidence="1">LMO-M01</strain>
    </source>
</reference>
<accession>A0AAE9ZZP2</accession>
<sequence>MSQHKTLAADLGLKVFFCHLHSPWERGTCESQNGHIRHYLPKGTDLSAVFYQQLSAYQEMLNERPRKILGWKSPAQCFQDLISSLSSN</sequence>
<dbReference type="NCBIfam" id="NF033563">
    <property type="entry name" value="transpos_IS30"/>
    <property type="match status" value="1"/>
</dbReference>
<dbReference type="EMBL" id="CP119075">
    <property type="protein sequence ID" value="WED64408.1"/>
    <property type="molecule type" value="Genomic_DNA"/>
</dbReference>
<evidence type="ECO:0000313" key="1">
    <source>
        <dbReference type="EMBL" id="WED64408.1"/>
    </source>
</evidence>
<dbReference type="InterPro" id="IPR036397">
    <property type="entry name" value="RNaseH_sf"/>
</dbReference>
<gene>
    <name evidence="1" type="ORF">PXH66_18880</name>
</gene>
<keyword evidence="2" id="KW-1185">Reference proteome</keyword>
<dbReference type="GO" id="GO:0032196">
    <property type="term" value="P:transposition"/>
    <property type="evidence" value="ECO:0007669"/>
    <property type="project" value="TreeGrafter"/>
</dbReference>
<name>A0AAE9ZZP2_9BACT</name>
<dbReference type="SUPFAM" id="SSF53098">
    <property type="entry name" value="Ribonuclease H-like"/>
    <property type="match status" value="1"/>
</dbReference>